<gene>
    <name evidence="2" type="ORF">DAMNIGENAA_24270</name>
</gene>
<evidence type="ECO:0000256" key="1">
    <source>
        <dbReference type="SAM" id="SignalP"/>
    </source>
</evidence>
<dbReference type="EMBL" id="BSDR01000001">
    <property type="protein sequence ID" value="GLI34994.1"/>
    <property type="molecule type" value="Genomic_DNA"/>
</dbReference>
<dbReference type="RefSeq" id="WP_281794497.1">
    <property type="nucleotide sequence ID" value="NZ_BSDR01000001.1"/>
</dbReference>
<reference evidence="2" key="1">
    <citation type="submission" date="2022-12" db="EMBL/GenBank/DDBJ databases">
        <title>Reference genome sequencing for broad-spectrum identification of bacterial and archaeal isolates by mass spectrometry.</title>
        <authorList>
            <person name="Sekiguchi Y."/>
            <person name="Tourlousse D.M."/>
        </authorList>
    </citation>
    <scope>NUCLEOTIDE SEQUENCE</scope>
    <source>
        <strain evidence="2">ASRB1</strain>
    </source>
</reference>
<sequence>MKIIVALILLLLLAPRVSYCDQAIICRDRNGFKTGSATITDDGSIIYRDKNGFKTGSAKMKNGKTTFYDKNGRKTGECSGYLPVMPGCNSTVKRLQP</sequence>
<protein>
    <submittedName>
        <fullName evidence="2">Uncharacterized protein</fullName>
    </submittedName>
</protein>
<evidence type="ECO:0000313" key="2">
    <source>
        <dbReference type="EMBL" id="GLI34994.1"/>
    </source>
</evidence>
<feature type="chain" id="PRO_5040758627" evidence="1">
    <location>
        <begin position="21"/>
        <end position="97"/>
    </location>
</feature>
<dbReference type="AlphaFoldDB" id="A0A9W6L8T1"/>
<feature type="signal peptide" evidence="1">
    <location>
        <begin position="1"/>
        <end position="20"/>
    </location>
</feature>
<evidence type="ECO:0000313" key="3">
    <source>
        <dbReference type="Proteomes" id="UP001144372"/>
    </source>
</evidence>
<organism evidence="2 3">
    <name type="scientific">Desulforhabdus amnigena</name>
    <dbReference type="NCBI Taxonomy" id="40218"/>
    <lineage>
        <taxon>Bacteria</taxon>
        <taxon>Pseudomonadati</taxon>
        <taxon>Thermodesulfobacteriota</taxon>
        <taxon>Syntrophobacteria</taxon>
        <taxon>Syntrophobacterales</taxon>
        <taxon>Syntrophobacteraceae</taxon>
        <taxon>Desulforhabdus</taxon>
    </lineage>
</organism>
<proteinExistence type="predicted"/>
<keyword evidence="3" id="KW-1185">Reference proteome</keyword>
<accession>A0A9W6L8T1</accession>
<comment type="caution">
    <text evidence="2">The sequence shown here is derived from an EMBL/GenBank/DDBJ whole genome shotgun (WGS) entry which is preliminary data.</text>
</comment>
<keyword evidence="1" id="KW-0732">Signal</keyword>
<dbReference type="Proteomes" id="UP001144372">
    <property type="component" value="Unassembled WGS sequence"/>
</dbReference>
<name>A0A9W6L8T1_9BACT</name>